<comment type="similarity">
    <text evidence="7 8">Belongs to the PINc/VapC protein family.</text>
</comment>
<dbReference type="InterPro" id="IPR029060">
    <property type="entry name" value="PIN-like_dom_sf"/>
</dbReference>
<evidence type="ECO:0000256" key="5">
    <source>
        <dbReference type="ARBA" id="ARBA00022801"/>
    </source>
</evidence>
<keyword evidence="5 8" id="KW-0378">Hydrolase</keyword>
<dbReference type="Proteomes" id="UP000732298">
    <property type="component" value="Unassembled WGS sequence"/>
</dbReference>
<dbReference type="GO" id="GO:0000287">
    <property type="term" value="F:magnesium ion binding"/>
    <property type="evidence" value="ECO:0007669"/>
    <property type="project" value="UniProtKB-UniRule"/>
</dbReference>
<feature type="binding site" evidence="8">
    <location>
        <position position="5"/>
    </location>
    <ligand>
        <name>Mg(2+)</name>
        <dbReference type="ChEBI" id="CHEBI:18420"/>
    </ligand>
</feature>
<protein>
    <recommendedName>
        <fullName evidence="8">Ribonuclease VapC</fullName>
        <shortName evidence="8">RNase VapC</shortName>
        <ecNumber evidence="8">3.1.-.-</ecNumber>
    </recommendedName>
    <alternativeName>
        <fullName evidence="8">Putative toxin VapC</fullName>
    </alternativeName>
</protein>
<evidence type="ECO:0000256" key="7">
    <source>
        <dbReference type="ARBA" id="ARBA00038093"/>
    </source>
</evidence>
<dbReference type="PANTHER" id="PTHR33653">
    <property type="entry name" value="RIBONUCLEASE VAPC2"/>
    <property type="match status" value="1"/>
</dbReference>
<evidence type="ECO:0000259" key="9">
    <source>
        <dbReference type="Pfam" id="PF01850"/>
    </source>
</evidence>
<comment type="caution">
    <text evidence="10">The sequence shown here is derived from an EMBL/GenBank/DDBJ whole genome shotgun (WGS) entry which is preliminary data.</text>
</comment>
<evidence type="ECO:0000256" key="4">
    <source>
        <dbReference type="ARBA" id="ARBA00022723"/>
    </source>
</evidence>
<evidence type="ECO:0000313" key="11">
    <source>
        <dbReference type="Proteomes" id="UP000732298"/>
    </source>
</evidence>
<feature type="domain" description="PIN" evidence="9">
    <location>
        <begin position="2"/>
        <end position="123"/>
    </location>
</feature>
<reference evidence="10" key="1">
    <citation type="submission" date="2020-07" db="EMBL/GenBank/DDBJ databases">
        <title>Huge and variable diversity of episymbiotic CPR bacteria and DPANN archaea in groundwater ecosystems.</title>
        <authorList>
            <person name="He C.Y."/>
            <person name="Keren R."/>
            <person name="Whittaker M."/>
            <person name="Farag I.F."/>
            <person name="Doudna J."/>
            <person name="Cate J.H.D."/>
            <person name="Banfield J.F."/>
        </authorList>
    </citation>
    <scope>NUCLEOTIDE SEQUENCE</scope>
    <source>
        <strain evidence="10">NC_groundwater_1296_Ag_S-0.2um_52_80</strain>
    </source>
</reference>
<keyword evidence="8" id="KW-0800">Toxin</keyword>
<evidence type="ECO:0000256" key="2">
    <source>
        <dbReference type="ARBA" id="ARBA00022649"/>
    </source>
</evidence>
<dbReference type="EC" id="3.1.-.-" evidence="8"/>
<organism evidence="10 11">
    <name type="scientific">Candidatus Iainarchaeum sp</name>
    <dbReference type="NCBI Taxonomy" id="3101447"/>
    <lineage>
        <taxon>Archaea</taxon>
        <taxon>Candidatus Iainarchaeota</taxon>
        <taxon>Candidatus Iainarchaeia</taxon>
        <taxon>Candidatus Iainarchaeales</taxon>
        <taxon>Candidatus Iainarchaeaceae</taxon>
        <taxon>Candidatus Iainarchaeum</taxon>
    </lineage>
</organism>
<name>A0A8T3YRB6_9ARCH</name>
<keyword evidence="6 8" id="KW-0460">Magnesium</keyword>
<keyword evidence="4 8" id="KW-0479">Metal-binding</keyword>
<proteinExistence type="inferred from homology"/>
<gene>
    <name evidence="8" type="primary">vapC</name>
    <name evidence="10" type="ORF">HY544_04250</name>
</gene>
<dbReference type="Pfam" id="PF01850">
    <property type="entry name" value="PIN"/>
    <property type="match status" value="1"/>
</dbReference>
<accession>A0A8T3YRB6</accession>
<comment type="function">
    <text evidence="8">Toxic component of a toxin-antitoxin (TA) system. An RNase.</text>
</comment>
<dbReference type="InterPro" id="IPR002716">
    <property type="entry name" value="PIN_dom"/>
</dbReference>
<evidence type="ECO:0000256" key="3">
    <source>
        <dbReference type="ARBA" id="ARBA00022722"/>
    </source>
</evidence>
<dbReference type="GO" id="GO:0004540">
    <property type="term" value="F:RNA nuclease activity"/>
    <property type="evidence" value="ECO:0007669"/>
    <property type="project" value="InterPro"/>
</dbReference>
<keyword evidence="2 8" id="KW-1277">Toxin-antitoxin system</keyword>
<keyword evidence="3 8" id="KW-0540">Nuclease</keyword>
<dbReference type="HAMAP" id="MF_00265">
    <property type="entry name" value="VapC_Nob1"/>
    <property type="match status" value="1"/>
</dbReference>
<feature type="binding site" evidence="8">
    <location>
        <position position="97"/>
    </location>
    <ligand>
        <name>Mg(2+)</name>
        <dbReference type="ChEBI" id="CHEBI:18420"/>
    </ligand>
</feature>
<dbReference type="AlphaFoldDB" id="A0A8T3YRB6"/>
<dbReference type="Gene3D" id="3.40.50.1010">
    <property type="entry name" value="5'-nuclease"/>
    <property type="match status" value="1"/>
</dbReference>
<sequence>MVCLDSDILVAATRNDRAAVSKIEELDLAGERRTVTPITITELYKGAYKSGSVQNISKAEELFSFLEVIEYDFDAAREAGRIFALLEQGGSKIGDMDTLIGAIALRHGETLLTRNAKHFAKIPGLKVEKW</sequence>
<dbReference type="SUPFAM" id="SSF88723">
    <property type="entry name" value="PIN domain-like"/>
    <property type="match status" value="1"/>
</dbReference>
<dbReference type="InterPro" id="IPR050556">
    <property type="entry name" value="Type_II_TA_system_RNase"/>
</dbReference>
<dbReference type="GO" id="GO:0016787">
    <property type="term" value="F:hydrolase activity"/>
    <property type="evidence" value="ECO:0007669"/>
    <property type="project" value="UniProtKB-KW"/>
</dbReference>
<dbReference type="EMBL" id="JACQPB010000040">
    <property type="protein sequence ID" value="MBI4210689.1"/>
    <property type="molecule type" value="Genomic_DNA"/>
</dbReference>
<evidence type="ECO:0000256" key="8">
    <source>
        <dbReference type="HAMAP-Rule" id="MF_00265"/>
    </source>
</evidence>
<dbReference type="InterPro" id="IPR022907">
    <property type="entry name" value="VapC_family"/>
</dbReference>
<dbReference type="CDD" id="cd09881">
    <property type="entry name" value="PIN_VapC4-5_FitB-like"/>
    <property type="match status" value="1"/>
</dbReference>
<comment type="cofactor">
    <cofactor evidence="1 8">
        <name>Mg(2+)</name>
        <dbReference type="ChEBI" id="CHEBI:18420"/>
    </cofactor>
</comment>
<dbReference type="PANTHER" id="PTHR33653:SF1">
    <property type="entry name" value="RIBONUCLEASE VAPC2"/>
    <property type="match status" value="1"/>
</dbReference>
<evidence type="ECO:0000313" key="10">
    <source>
        <dbReference type="EMBL" id="MBI4210689.1"/>
    </source>
</evidence>
<evidence type="ECO:0000256" key="6">
    <source>
        <dbReference type="ARBA" id="ARBA00022842"/>
    </source>
</evidence>
<dbReference type="GO" id="GO:0090729">
    <property type="term" value="F:toxin activity"/>
    <property type="evidence" value="ECO:0007669"/>
    <property type="project" value="UniProtKB-KW"/>
</dbReference>
<evidence type="ECO:0000256" key="1">
    <source>
        <dbReference type="ARBA" id="ARBA00001946"/>
    </source>
</evidence>